<keyword evidence="5" id="KW-0410">Iron transport</keyword>
<dbReference type="InterPro" id="IPR000531">
    <property type="entry name" value="Beta-barrel_TonB"/>
</dbReference>
<evidence type="ECO:0000256" key="1">
    <source>
        <dbReference type="ARBA" id="ARBA00004571"/>
    </source>
</evidence>
<evidence type="ECO:0000256" key="18">
    <source>
        <dbReference type="SAM" id="SignalP"/>
    </source>
</evidence>
<evidence type="ECO:0000256" key="2">
    <source>
        <dbReference type="ARBA" id="ARBA00009810"/>
    </source>
</evidence>
<feature type="domain" description="TonB-dependent receptor-like beta-barrel" evidence="19">
    <location>
        <begin position="232"/>
        <end position="694"/>
    </location>
</feature>
<feature type="domain" description="TonB-dependent receptor plug" evidence="20">
    <location>
        <begin position="57"/>
        <end position="159"/>
    </location>
</feature>
<dbReference type="PROSITE" id="PS52016">
    <property type="entry name" value="TONB_DEPENDENT_REC_3"/>
    <property type="match status" value="1"/>
</dbReference>
<dbReference type="STRING" id="1080227.A8L45_00830"/>
<keyword evidence="3 14" id="KW-0813">Transport</keyword>
<keyword evidence="11 14" id="KW-0472">Membrane</keyword>
<keyword evidence="12" id="KW-0675">Receptor</keyword>
<evidence type="ECO:0000256" key="15">
    <source>
        <dbReference type="PROSITE-ProRule" id="PRU10143"/>
    </source>
</evidence>
<keyword evidence="6 14" id="KW-0812">Transmembrane</keyword>
<dbReference type="PANTHER" id="PTHR32552:SF68">
    <property type="entry name" value="FERRICHROME OUTER MEMBRANE TRANSPORTER_PHAGE RECEPTOR"/>
    <property type="match status" value="1"/>
</dbReference>
<evidence type="ECO:0000256" key="11">
    <source>
        <dbReference type="ARBA" id="ARBA00023136"/>
    </source>
</evidence>
<keyword evidence="4 14" id="KW-1134">Transmembrane beta strand</keyword>
<dbReference type="Proteomes" id="UP000094936">
    <property type="component" value="Unassembled WGS sequence"/>
</dbReference>
<dbReference type="InterPro" id="IPR036942">
    <property type="entry name" value="Beta-barrel_TonB_sf"/>
</dbReference>
<dbReference type="InterPro" id="IPR039426">
    <property type="entry name" value="TonB-dep_rcpt-like"/>
</dbReference>
<dbReference type="InterPro" id="IPR037066">
    <property type="entry name" value="Plug_dom_sf"/>
</dbReference>
<reference evidence="21 22" key="1">
    <citation type="submission" date="2016-05" db="EMBL/GenBank/DDBJ databases">
        <title>Genomic Taxonomy of the Vibrionaceae.</title>
        <authorList>
            <person name="Gomez-Gil B."/>
            <person name="Enciso-Ibarra J."/>
        </authorList>
    </citation>
    <scope>NUCLEOTIDE SEQUENCE [LARGE SCALE GENOMIC DNA]</scope>
    <source>
        <strain evidence="21 22">CAIM 1920</strain>
    </source>
</reference>
<keyword evidence="9" id="KW-0406">Ion transport</keyword>
<name>A0A1C3ESF5_9GAMM</name>
<comment type="similarity">
    <text evidence="2 14 17">Belongs to the TonB-dependent receptor family.</text>
</comment>
<evidence type="ECO:0000256" key="7">
    <source>
        <dbReference type="ARBA" id="ARBA00022729"/>
    </source>
</evidence>
<evidence type="ECO:0000256" key="17">
    <source>
        <dbReference type="RuleBase" id="RU003357"/>
    </source>
</evidence>
<keyword evidence="8" id="KW-0408">Iron</keyword>
<keyword evidence="22" id="KW-1185">Reference proteome</keyword>
<dbReference type="GO" id="GO:0015344">
    <property type="term" value="F:siderophore uptake transmembrane transporter activity"/>
    <property type="evidence" value="ECO:0007669"/>
    <property type="project" value="TreeGrafter"/>
</dbReference>
<keyword evidence="7 18" id="KW-0732">Signal</keyword>
<dbReference type="InterPro" id="IPR010917">
    <property type="entry name" value="TonB_rcpt_CS"/>
</dbReference>
<feature type="signal peptide" evidence="18">
    <location>
        <begin position="1"/>
        <end position="26"/>
    </location>
</feature>
<dbReference type="InterPro" id="IPR010916">
    <property type="entry name" value="TonB_box_CS"/>
</dbReference>
<evidence type="ECO:0000256" key="13">
    <source>
        <dbReference type="ARBA" id="ARBA00023237"/>
    </source>
</evidence>
<evidence type="ECO:0000259" key="19">
    <source>
        <dbReference type="Pfam" id="PF00593"/>
    </source>
</evidence>
<evidence type="ECO:0000313" key="22">
    <source>
        <dbReference type="Proteomes" id="UP000094936"/>
    </source>
</evidence>
<evidence type="ECO:0000313" key="21">
    <source>
        <dbReference type="EMBL" id="ODA36180.1"/>
    </source>
</evidence>
<protein>
    <submittedName>
        <fullName evidence="21">Ligand-gated channel protein</fullName>
    </submittedName>
</protein>
<comment type="caution">
    <text evidence="21">The sequence shown here is derived from an EMBL/GenBank/DDBJ whole genome shotgun (WGS) entry which is preliminary data.</text>
</comment>
<dbReference type="Gene3D" id="2.40.170.20">
    <property type="entry name" value="TonB-dependent receptor, beta-barrel domain"/>
    <property type="match status" value="1"/>
</dbReference>
<keyword evidence="13 14" id="KW-0998">Cell outer membrane</keyword>
<evidence type="ECO:0000256" key="6">
    <source>
        <dbReference type="ARBA" id="ARBA00022692"/>
    </source>
</evidence>
<dbReference type="AlphaFoldDB" id="A0A1C3ESF5"/>
<dbReference type="PROSITE" id="PS01156">
    <property type="entry name" value="TONB_DEPENDENT_REC_2"/>
    <property type="match status" value="1"/>
</dbReference>
<evidence type="ECO:0000256" key="9">
    <source>
        <dbReference type="ARBA" id="ARBA00023065"/>
    </source>
</evidence>
<feature type="short sequence motif" description="TonB C-terminal box" evidence="16">
    <location>
        <begin position="708"/>
        <end position="725"/>
    </location>
</feature>
<dbReference type="GO" id="GO:0015891">
    <property type="term" value="P:siderophore transport"/>
    <property type="evidence" value="ECO:0007669"/>
    <property type="project" value="InterPro"/>
</dbReference>
<dbReference type="Pfam" id="PF00593">
    <property type="entry name" value="TonB_dep_Rec_b-barrel"/>
    <property type="match status" value="1"/>
</dbReference>
<comment type="subcellular location">
    <subcellularLocation>
        <location evidence="1 14">Cell outer membrane</location>
        <topology evidence="1 14">Multi-pass membrane protein</topology>
    </subcellularLocation>
</comment>
<keyword evidence="10 15" id="KW-0798">TonB box</keyword>
<dbReference type="Pfam" id="PF07715">
    <property type="entry name" value="Plug"/>
    <property type="match status" value="1"/>
</dbReference>
<dbReference type="Gene3D" id="2.170.130.10">
    <property type="entry name" value="TonB-dependent receptor, plug domain"/>
    <property type="match status" value="1"/>
</dbReference>
<organism evidence="21 22">
    <name type="scientific">Veronia pacifica</name>
    <dbReference type="NCBI Taxonomy" id="1080227"/>
    <lineage>
        <taxon>Bacteria</taxon>
        <taxon>Pseudomonadati</taxon>
        <taxon>Pseudomonadota</taxon>
        <taxon>Gammaproteobacteria</taxon>
        <taxon>Vibrionales</taxon>
        <taxon>Vibrionaceae</taxon>
        <taxon>Veronia</taxon>
    </lineage>
</organism>
<gene>
    <name evidence="21" type="ORF">A8L45_00830</name>
</gene>
<dbReference type="PROSITE" id="PS00430">
    <property type="entry name" value="TONB_DEPENDENT_REC_1"/>
    <property type="match status" value="1"/>
</dbReference>
<evidence type="ECO:0000259" key="20">
    <source>
        <dbReference type="Pfam" id="PF07715"/>
    </source>
</evidence>
<sequence length="725" mass="80278">MRTVPICQRTTLLLGLMVSTIPVAYAENIEEQSSLDTVTVFGKAYRNTATKTALEPDETPQSITVIDGDLMQQRGVKSLNQSLRYAPGVVTETKGSSVTMYDNFYLRGFRVEQAYFDGLLLQNLKNWNLQPQIDPIAIQQIEIFKGPTSVLYGSMPPGGMINMIAKAPQSSSSSKVSISAGSRNLLGATIDSTGPIENTDLSYRFIALTRKQDSQVDNATEERYVVAPSLNWQINDSTDLGITLYYQNDPSMGINSSLPASGMFIENPLGSVSPSTSAGDENWSEFTREVFLAGYKLNHEFSDDWSFLQNARYVDGKLSQKNTYHTCYVFAGVLYCNFDETTGVLQRNIYTTDESLTGFTVDNQFSGEIIKGNIEHNVLFGVDYQYMTGISDYAEFRSSDPNFYGFNIFNPDNDLLSPATLTESHSQNDRIRVEQIGVYLQDQVRMGSLILLAGGRYDIYKSRVLSKQDGRTNESSTDQDEFSFRLGALYTLDSGIAPYISYATSFEPTAGNDTKGKPFKPETSDQWEIGAKYQSDDGNRNASLSVFRITKSDALIVNPGDYRDPQLQIGELTSDGIELQTQWGITENLLLSANYTYSDKKITKDSIYQLKGTTPIYIPDHAASLWASYNIDKGRLAGTRLSGGARYVGEMQMDATNTQGKVPAYTSVDLSVGYDLGGVAPSLSGTTANLAVNNAFDEESYTCFDKTNCWYGAERSVELTVEYEF</sequence>
<evidence type="ECO:0000256" key="4">
    <source>
        <dbReference type="ARBA" id="ARBA00022452"/>
    </source>
</evidence>
<dbReference type="NCBIfam" id="TIGR01783">
    <property type="entry name" value="TonB-siderophor"/>
    <property type="match status" value="1"/>
</dbReference>
<evidence type="ECO:0000256" key="8">
    <source>
        <dbReference type="ARBA" id="ARBA00023004"/>
    </source>
</evidence>
<evidence type="ECO:0000256" key="12">
    <source>
        <dbReference type="ARBA" id="ARBA00023170"/>
    </source>
</evidence>
<dbReference type="InterPro" id="IPR012910">
    <property type="entry name" value="Plug_dom"/>
</dbReference>
<dbReference type="OrthoDB" id="127311at2"/>
<dbReference type="PANTHER" id="PTHR32552">
    <property type="entry name" value="FERRICHROME IRON RECEPTOR-RELATED"/>
    <property type="match status" value="1"/>
</dbReference>
<dbReference type="CDD" id="cd01347">
    <property type="entry name" value="ligand_gated_channel"/>
    <property type="match status" value="1"/>
</dbReference>
<feature type="short sequence motif" description="TonB box" evidence="15">
    <location>
        <begin position="37"/>
        <end position="43"/>
    </location>
</feature>
<dbReference type="GO" id="GO:0038023">
    <property type="term" value="F:signaling receptor activity"/>
    <property type="evidence" value="ECO:0007669"/>
    <property type="project" value="InterPro"/>
</dbReference>
<evidence type="ECO:0000256" key="3">
    <source>
        <dbReference type="ARBA" id="ARBA00022448"/>
    </source>
</evidence>
<dbReference type="EMBL" id="LYBM01000001">
    <property type="protein sequence ID" value="ODA36180.1"/>
    <property type="molecule type" value="Genomic_DNA"/>
</dbReference>
<evidence type="ECO:0000256" key="5">
    <source>
        <dbReference type="ARBA" id="ARBA00022496"/>
    </source>
</evidence>
<evidence type="ECO:0000256" key="14">
    <source>
        <dbReference type="PROSITE-ProRule" id="PRU01360"/>
    </source>
</evidence>
<proteinExistence type="inferred from homology"/>
<dbReference type="RefSeq" id="WP_068898224.1">
    <property type="nucleotide sequence ID" value="NZ_JBHUIF010000002.1"/>
</dbReference>
<dbReference type="SUPFAM" id="SSF56935">
    <property type="entry name" value="Porins"/>
    <property type="match status" value="1"/>
</dbReference>
<accession>A0A1C3ESF5</accession>
<dbReference type="InterPro" id="IPR010105">
    <property type="entry name" value="TonB_sidphr_rcpt"/>
</dbReference>
<evidence type="ECO:0000256" key="10">
    <source>
        <dbReference type="ARBA" id="ARBA00023077"/>
    </source>
</evidence>
<evidence type="ECO:0000256" key="16">
    <source>
        <dbReference type="PROSITE-ProRule" id="PRU10144"/>
    </source>
</evidence>
<feature type="chain" id="PRO_5008673388" evidence="18">
    <location>
        <begin position="27"/>
        <end position="725"/>
    </location>
</feature>
<dbReference type="GO" id="GO:0009279">
    <property type="term" value="C:cell outer membrane"/>
    <property type="evidence" value="ECO:0007669"/>
    <property type="project" value="UniProtKB-SubCell"/>
</dbReference>